<keyword evidence="6 8" id="KW-0539">Nucleus</keyword>
<feature type="domain" description="Histone H2A C-terminal" evidence="11">
    <location>
        <begin position="220"/>
        <end position="252"/>
    </location>
</feature>
<dbReference type="Pfam" id="PF16211">
    <property type="entry name" value="Histone_H2A_C"/>
    <property type="match status" value="1"/>
</dbReference>
<evidence type="ECO:0000259" key="11">
    <source>
        <dbReference type="Pfam" id="PF16211"/>
    </source>
</evidence>
<evidence type="ECO:0000256" key="8">
    <source>
        <dbReference type="RuleBase" id="RU003767"/>
    </source>
</evidence>
<dbReference type="Gene3D" id="1.10.20.10">
    <property type="entry name" value="Histone, subunit A"/>
    <property type="match status" value="1"/>
</dbReference>
<evidence type="ECO:0000256" key="2">
    <source>
        <dbReference type="ARBA" id="ARBA00004286"/>
    </source>
</evidence>
<dbReference type="PANTHER" id="PTHR23430">
    <property type="entry name" value="HISTONE H2A"/>
    <property type="match status" value="1"/>
</dbReference>
<evidence type="ECO:0000256" key="5">
    <source>
        <dbReference type="ARBA" id="ARBA00023125"/>
    </source>
</evidence>
<dbReference type="PRINTS" id="PR00620">
    <property type="entry name" value="HISTONEH2A"/>
</dbReference>
<evidence type="ECO:0000259" key="10">
    <source>
        <dbReference type="Pfam" id="PF00125"/>
    </source>
</evidence>
<dbReference type="InterPro" id="IPR032454">
    <property type="entry name" value="Histone_H2A_C"/>
</dbReference>
<dbReference type="GO" id="GO:0000786">
    <property type="term" value="C:nucleosome"/>
    <property type="evidence" value="ECO:0007669"/>
    <property type="project" value="UniProtKB-KW"/>
</dbReference>
<dbReference type="GO" id="GO:0046982">
    <property type="term" value="F:protein heterodimerization activity"/>
    <property type="evidence" value="ECO:0007669"/>
    <property type="project" value="InterPro"/>
</dbReference>
<keyword evidence="5 8" id="KW-0238">DNA-binding</keyword>
<dbReference type="Pfam" id="PF00125">
    <property type="entry name" value="Histone"/>
    <property type="match status" value="1"/>
</dbReference>
<evidence type="ECO:0000256" key="1">
    <source>
        <dbReference type="ARBA" id="ARBA00004123"/>
    </source>
</evidence>
<comment type="subcellular location">
    <subcellularLocation>
        <location evidence="2">Chromosome</location>
    </subcellularLocation>
    <subcellularLocation>
        <location evidence="1 8">Nucleus</location>
    </subcellularLocation>
</comment>
<evidence type="ECO:0000256" key="7">
    <source>
        <dbReference type="ARBA" id="ARBA00023269"/>
    </source>
</evidence>
<keyword evidence="7 8" id="KW-0544">Nucleosome core</keyword>
<evidence type="ECO:0000256" key="4">
    <source>
        <dbReference type="ARBA" id="ARBA00022454"/>
    </source>
</evidence>
<dbReference type="SMART" id="SM00414">
    <property type="entry name" value="H2A"/>
    <property type="match status" value="1"/>
</dbReference>
<dbReference type="InterPro" id="IPR009072">
    <property type="entry name" value="Histone-fold"/>
</dbReference>
<dbReference type="GO" id="GO:0005634">
    <property type="term" value="C:nucleus"/>
    <property type="evidence" value="ECO:0007669"/>
    <property type="project" value="UniProtKB-SubCell"/>
</dbReference>
<comment type="subunit">
    <text evidence="8">The nucleosome is a histone octamer containing two molecules each of H2A, H2B, H3 and H4 assembled in one H3-H4 heterotetramer and two H2A-H2B heterodimers. The octamer wraps approximately 147 bp of DNA.</text>
</comment>
<reference evidence="12" key="1">
    <citation type="submission" date="2021-01" db="EMBL/GenBank/DDBJ databases">
        <authorList>
            <person name="Corre E."/>
            <person name="Pelletier E."/>
            <person name="Niang G."/>
            <person name="Scheremetjew M."/>
            <person name="Finn R."/>
            <person name="Kale V."/>
            <person name="Holt S."/>
            <person name="Cochrane G."/>
            <person name="Meng A."/>
            <person name="Brown T."/>
            <person name="Cohen L."/>
        </authorList>
    </citation>
    <scope>NUCLEOTIDE SEQUENCE</scope>
    <source>
        <strain evidence="12">RCC3387</strain>
    </source>
</reference>
<dbReference type="AlphaFoldDB" id="A0A7S2L4S4"/>
<dbReference type="GO" id="GO:0003677">
    <property type="term" value="F:DNA binding"/>
    <property type="evidence" value="ECO:0007669"/>
    <property type="project" value="UniProtKB-KW"/>
</dbReference>
<feature type="domain" description="Core Histone H2A/H2B/H3" evidence="10">
    <location>
        <begin position="144"/>
        <end position="218"/>
    </location>
</feature>
<feature type="compositionally biased region" description="Basic and acidic residues" evidence="9">
    <location>
        <begin position="95"/>
        <end position="132"/>
    </location>
</feature>
<gene>
    <name evidence="12" type="ORF">BRAN1462_LOCUS35828</name>
</gene>
<evidence type="ECO:0000256" key="3">
    <source>
        <dbReference type="ARBA" id="ARBA00010691"/>
    </source>
</evidence>
<evidence type="ECO:0000313" key="12">
    <source>
        <dbReference type="EMBL" id="CAD9594919.1"/>
    </source>
</evidence>
<dbReference type="InterPro" id="IPR007125">
    <property type="entry name" value="H2A/H2B/H3"/>
</dbReference>
<feature type="region of interest" description="Disordered" evidence="9">
    <location>
        <begin position="66"/>
        <end position="147"/>
    </location>
</feature>
<name>A0A7S2L4S4_9DINO</name>
<protein>
    <recommendedName>
        <fullName evidence="8">Histone H2A</fullName>
    </recommendedName>
</protein>
<organism evidence="12">
    <name type="scientific">Zooxanthella nutricula</name>
    <dbReference type="NCBI Taxonomy" id="1333877"/>
    <lineage>
        <taxon>Eukaryota</taxon>
        <taxon>Sar</taxon>
        <taxon>Alveolata</taxon>
        <taxon>Dinophyceae</taxon>
        <taxon>Peridiniales</taxon>
        <taxon>Peridiniales incertae sedis</taxon>
        <taxon>Zooxanthella</taxon>
    </lineage>
</organism>
<accession>A0A7S2L4S4</accession>
<dbReference type="EMBL" id="HBGW01056402">
    <property type="protein sequence ID" value="CAD9594919.1"/>
    <property type="molecule type" value="Transcribed_RNA"/>
</dbReference>
<keyword evidence="4 8" id="KW-0158">Chromosome</keyword>
<comment type="similarity">
    <text evidence="3 8">Belongs to the histone H2A family.</text>
</comment>
<sequence>MGDEFDKAEKKTADSKGLAGSKGLAAMEGDDFDKEKGSKKITGIDIGKEKGSKKIVGDLEGKFVSTDKPLKKVTGDADKGLKGVPGGGKAPARGKAADDFQKDKDKEKELKKGKEKDKSMGKRPEDKDEFGKSGKKKASGEGASRAARAGVHFPVGRIHRILKSYITKRTRVGATAGVYVAAVCEYLAAEVLELAGNVAKDNKTKRITPRHLTLAIRGDEELDALIKATIARGGVIPHIDKQLLTKKPGKSAAKRPMDYPTTPAGKSPAGKAGRHEY</sequence>
<feature type="compositionally biased region" description="Basic and acidic residues" evidence="9">
    <location>
        <begin position="1"/>
        <end position="14"/>
    </location>
</feature>
<feature type="compositionally biased region" description="Basic and acidic residues" evidence="9">
    <location>
        <begin position="68"/>
        <end position="81"/>
    </location>
</feature>
<dbReference type="GO" id="GO:0030527">
    <property type="term" value="F:structural constituent of chromatin"/>
    <property type="evidence" value="ECO:0007669"/>
    <property type="project" value="InterPro"/>
</dbReference>
<feature type="region of interest" description="Disordered" evidence="9">
    <location>
        <begin position="246"/>
        <end position="277"/>
    </location>
</feature>
<dbReference type="FunFam" id="1.10.20.10:FF:000005">
    <property type="entry name" value="Histone H2A"/>
    <property type="match status" value="1"/>
</dbReference>
<dbReference type="SUPFAM" id="SSF47113">
    <property type="entry name" value="Histone-fold"/>
    <property type="match status" value="1"/>
</dbReference>
<evidence type="ECO:0000256" key="9">
    <source>
        <dbReference type="SAM" id="MobiDB-lite"/>
    </source>
</evidence>
<evidence type="ECO:0000256" key="6">
    <source>
        <dbReference type="ARBA" id="ARBA00023242"/>
    </source>
</evidence>
<dbReference type="InterPro" id="IPR002119">
    <property type="entry name" value="Histone_H2A"/>
</dbReference>
<proteinExistence type="inferred from homology"/>
<feature type="region of interest" description="Disordered" evidence="9">
    <location>
        <begin position="1"/>
        <end position="47"/>
    </location>
</feature>
<dbReference type="CDD" id="cd00074">
    <property type="entry name" value="HFD_H2A"/>
    <property type="match status" value="1"/>
</dbReference>